<gene>
    <name evidence="1" type="ORF">BOLC7T42643H</name>
</gene>
<dbReference type="EMBL" id="LR031876">
    <property type="protein sequence ID" value="VDD37083.1"/>
    <property type="molecule type" value="Genomic_DNA"/>
</dbReference>
<organism evidence="1">
    <name type="scientific">Brassica oleracea</name>
    <name type="common">Wild cabbage</name>
    <dbReference type="NCBI Taxonomy" id="3712"/>
    <lineage>
        <taxon>Eukaryota</taxon>
        <taxon>Viridiplantae</taxon>
        <taxon>Streptophyta</taxon>
        <taxon>Embryophyta</taxon>
        <taxon>Tracheophyta</taxon>
        <taxon>Spermatophyta</taxon>
        <taxon>Magnoliopsida</taxon>
        <taxon>eudicotyledons</taxon>
        <taxon>Gunneridae</taxon>
        <taxon>Pentapetalae</taxon>
        <taxon>rosids</taxon>
        <taxon>malvids</taxon>
        <taxon>Brassicales</taxon>
        <taxon>Brassicaceae</taxon>
        <taxon>Brassiceae</taxon>
        <taxon>Brassica</taxon>
    </lineage>
</organism>
<evidence type="ECO:0000313" key="1">
    <source>
        <dbReference type="EMBL" id="VDD37083.1"/>
    </source>
</evidence>
<protein>
    <submittedName>
        <fullName evidence="1">Uncharacterized protein</fullName>
    </submittedName>
</protein>
<dbReference type="AlphaFoldDB" id="A0A3P6DZ54"/>
<name>A0A3P6DZ54_BRAOL</name>
<accession>A0A3P6DZ54</accession>
<sequence>MSPRDAMENFQGLMEMCLGNNNPHAHYIQVYMSTSTRRTVLKVWIT</sequence>
<proteinExistence type="predicted"/>
<reference evidence="1" key="1">
    <citation type="submission" date="2018-11" db="EMBL/GenBank/DDBJ databases">
        <authorList>
            <consortium name="Genoscope - CEA"/>
            <person name="William W."/>
        </authorList>
    </citation>
    <scope>NUCLEOTIDE SEQUENCE</scope>
</reference>